<evidence type="ECO:0000313" key="6">
    <source>
        <dbReference type="Proteomes" id="UP000274694"/>
    </source>
</evidence>
<dbReference type="EMBL" id="QGTA01000146">
    <property type="protein sequence ID" value="RQW94676.1"/>
    <property type="molecule type" value="Genomic_DNA"/>
</dbReference>
<proteinExistence type="predicted"/>
<organism evidence="5 6">
    <name type="scientific">Micromonospora chalcea</name>
    <dbReference type="NCBI Taxonomy" id="1874"/>
    <lineage>
        <taxon>Bacteria</taxon>
        <taxon>Bacillati</taxon>
        <taxon>Actinomycetota</taxon>
        <taxon>Actinomycetes</taxon>
        <taxon>Micromonosporales</taxon>
        <taxon>Micromonosporaceae</taxon>
        <taxon>Micromonospora</taxon>
    </lineage>
</organism>
<evidence type="ECO:0000259" key="4">
    <source>
        <dbReference type="PROSITE" id="PS51462"/>
    </source>
</evidence>
<feature type="compositionally biased region" description="Basic residues" evidence="3">
    <location>
        <begin position="1"/>
        <end position="12"/>
    </location>
</feature>
<comment type="caution">
    <text evidence="5">The sequence shown here is derived from an EMBL/GenBank/DDBJ whole genome shotgun (WGS) entry which is preliminary data.</text>
</comment>
<protein>
    <submittedName>
        <fullName evidence="5">NUDIX hydrolase</fullName>
    </submittedName>
</protein>
<dbReference type="InterPro" id="IPR000086">
    <property type="entry name" value="NUDIX_hydrolase_dom"/>
</dbReference>
<name>A0ABX9Y6F7_MICCH</name>
<keyword evidence="6" id="KW-1185">Reference proteome</keyword>
<evidence type="ECO:0000256" key="1">
    <source>
        <dbReference type="ARBA" id="ARBA00001946"/>
    </source>
</evidence>
<evidence type="ECO:0000256" key="3">
    <source>
        <dbReference type="SAM" id="MobiDB-lite"/>
    </source>
</evidence>
<dbReference type="InterPro" id="IPR015797">
    <property type="entry name" value="NUDIX_hydrolase-like_dom_sf"/>
</dbReference>
<gene>
    <name evidence="5" type="ORF">DLJ60_08590</name>
</gene>
<feature type="domain" description="Nudix hydrolase" evidence="4">
    <location>
        <begin position="75"/>
        <end position="202"/>
    </location>
</feature>
<evidence type="ECO:0000313" key="5">
    <source>
        <dbReference type="EMBL" id="RQW94676.1"/>
    </source>
</evidence>
<feature type="region of interest" description="Disordered" evidence="3">
    <location>
        <begin position="1"/>
        <end position="31"/>
    </location>
</feature>
<dbReference type="InterPro" id="IPR020084">
    <property type="entry name" value="NUDIX_hydrolase_CS"/>
</dbReference>
<dbReference type="Proteomes" id="UP000274694">
    <property type="component" value="Unassembled WGS sequence"/>
</dbReference>
<accession>A0ABX9Y6F7</accession>
<dbReference type="PROSITE" id="PS00893">
    <property type="entry name" value="NUDIX_BOX"/>
    <property type="match status" value="1"/>
</dbReference>
<dbReference type="SUPFAM" id="SSF55811">
    <property type="entry name" value="Nudix"/>
    <property type="match status" value="1"/>
</dbReference>
<dbReference type="GO" id="GO:0016787">
    <property type="term" value="F:hydrolase activity"/>
    <property type="evidence" value="ECO:0007669"/>
    <property type="project" value="UniProtKB-KW"/>
</dbReference>
<keyword evidence="2 5" id="KW-0378">Hydrolase</keyword>
<comment type="cofactor">
    <cofactor evidence="1">
        <name>Mg(2+)</name>
        <dbReference type="ChEBI" id="CHEBI:18420"/>
    </cofactor>
</comment>
<dbReference type="PROSITE" id="PS51462">
    <property type="entry name" value="NUDIX"/>
    <property type="match status" value="1"/>
</dbReference>
<evidence type="ECO:0000256" key="2">
    <source>
        <dbReference type="ARBA" id="ARBA00022801"/>
    </source>
</evidence>
<dbReference type="Gene3D" id="3.90.79.10">
    <property type="entry name" value="Nucleoside Triphosphate Pyrophosphohydrolase"/>
    <property type="match status" value="1"/>
</dbReference>
<reference evidence="5 6" key="1">
    <citation type="submission" date="2018-05" db="EMBL/GenBank/DDBJ databases">
        <title>Micromonospora from Atacama Desert.</title>
        <authorList>
            <person name="Carro L."/>
            <person name="Goodfellow M."/>
            <person name="Klenk H.-P."/>
        </authorList>
    </citation>
    <scope>NUCLEOTIDE SEQUENCE [LARGE SCALE GENOMIC DNA]</scope>
    <source>
        <strain evidence="5 6">LB41</strain>
    </source>
</reference>
<dbReference type="CDD" id="cd03424">
    <property type="entry name" value="NUDIX_ADPRase_Nudt5_UGPPase_Nudt14"/>
    <property type="match status" value="1"/>
</dbReference>
<dbReference type="Pfam" id="PF00293">
    <property type="entry name" value="NUDIX"/>
    <property type="match status" value="1"/>
</dbReference>
<dbReference type="PANTHER" id="PTHR11839">
    <property type="entry name" value="UDP/ADP-SUGAR PYROPHOSPHATASE"/>
    <property type="match status" value="1"/>
</dbReference>
<dbReference type="PANTHER" id="PTHR11839:SF18">
    <property type="entry name" value="NUDIX HYDROLASE DOMAIN-CONTAINING PROTEIN"/>
    <property type="match status" value="1"/>
</dbReference>
<sequence>MGTTRHLGHPHRATSGPALAGAPTDGERLNPRQGLAPVAWQELGRRTVYERFGRAVVEVDFRLPSGREDTFTLRAERDNVGVLALTPAQEVILTRQFRPGPGRFVYELAGGYLKDGESPAVAAERELLEETGFAGVMEIVGQCYGDSYATARKYCGVARDCIVARAPRPDPEEFIEVLVVSPTAFRRLLRTGDFVDVDIGYLGLDALAML</sequence>